<dbReference type="InterPro" id="IPR000524">
    <property type="entry name" value="Tscrpt_reg_HTH_GntR"/>
</dbReference>
<dbReference type="SUPFAM" id="SSF46785">
    <property type="entry name" value="Winged helix' DNA-binding domain"/>
    <property type="match status" value="1"/>
</dbReference>
<dbReference type="CDD" id="cd06267">
    <property type="entry name" value="PBP1_LacI_sugar_binding-like"/>
    <property type="match status" value="1"/>
</dbReference>
<evidence type="ECO:0000313" key="6">
    <source>
        <dbReference type="Proteomes" id="UP000050823"/>
    </source>
</evidence>
<evidence type="ECO:0000259" key="4">
    <source>
        <dbReference type="PROSITE" id="PS50949"/>
    </source>
</evidence>
<dbReference type="InterPro" id="IPR036388">
    <property type="entry name" value="WH-like_DNA-bd_sf"/>
</dbReference>
<dbReference type="InterPro" id="IPR028082">
    <property type="entry name" value="Peripla_BP_I"/>
</dbReference>
<keyword evidence="2" id="KW-0238">DNA-binding</keyword>
<accession>A0AA89I6N7</accession>
<dbReference type="PRINTS" id="PR00035">
    <property type="entry name" value="HTHGNTR"/>
</dbReference>
<organism evidence="5 6">
    <name type="scientific">Latilactobacillus graminis DSM 20719</name>
    <dbReference type="NCBI Taxonomy" id="1423752"/>
    <lineage>
        <taxon>Bacteria</taxon>
        <taxon>Bacillati</taxon>
        <taxon>Bacillota</taxon>
        <taxon>Bacilli</taxon>
        <taxon>Lactobacillales</taxon>
        <taxon>Lactobacillaceae</taxon>
        <taxon>Latilactobacillus</taxon>
    </lineage>
</organism>
<evidence type="ECO:0000256" key="2">
    <source>
        <dbReference type="ARBA" id="ARBA00023125"/>
    </source>
</evidence>
<dbReference type="InterPro" id="IPR046335">
    <property type="entry name" value="LacI/GalR-like_sensor"/>
</dbReference>
<gene>
    <name evidence="5" type="ORF">FC90_GL000680</name>
</gene>
<dbReference type="EMBL" id="AYZB01000003">
    <property type="protein sequence ID" value="KRM24203.1"/>
    <property type="molecule type" value="Genomic_DNA"/>
</dbReference>
<dbReference type="GO" id="GO:0003700">
    <property type="term" value="F:DNA-binding transcription factor activity"/>
    <property type="evidence" value="ECO:0007669"/>
    <property type="project" value="InterPro"/>
</dbReference>
<dbReference type="SUPFAM" id="SSF53822">
    <property type="entry name" value="Periplasmic binding protein-like I"/>
    <property type="match status" value="1"/>
</dbReference>
<proteinExistence type="predicted"/>
<dbReference type="RefSeq" id="WP_057907590.1">
    <property type="nucleotide sequence ID" value="NZ_AYZB01000003.1"/>
</dbReference>
<reference evidence="5 6" key="1">
    <citation type="journal article" date="2015" name="Genome Announc.">
        <title>Expanding the biotechnology potential of lactobacilli through comparative genomics of 213 strains and associated genera.</title>
        <authorList>
            <person name="Sun Z."/>
            <person name="Harris H.M."/>
            <person name="McCann A."/>
            <person name="Guo C."/>
            <person name="Argimon S."/>
            <person name="Zhang W."/>
            <person name="Yang X."/>
            <person name="Jeffery I.B."/>
            <person name="Cooney J.C."/>
            <person name="Kagawa T.F."/>
            <person name="Liu W."/>
            <person name="Song Y."/>
            <person name="Salvetti E."/>
            <person name="Wrobel A."/>
            <person name="Rasinkangas P."/>
            <person name="Parkhill J."/>
            <person name="Rea M.C."/>
            <person name="O'Sullivan O."/>
            <person name="Ritari J."/>
            <person name="Douillard F.P."/>
            <person name="Paul Ross R."/>
            <person name="Yang R."/>
            <person name="Briner A.E."/>
            <person name="Felis G.E."/>
            <person name="de Vos W.M."/>
            <person name="Barrangou R."/>
            <person name="Klaenhammer T.R."/>
            <person name="Caufield P.W."/>
            <person name="Cui Y."/>
            <person name="Zhang H."/>
            <person name="O'Toole P.W."/>
        </authorList>
    </citation>
    <scope>NUCLEOTIDE SEQUENCE [LARGE SCALE GENOMIC DNA]</scope>
    <source>
        <strain evidence="5 6">DSM 20719</strain>
    </source>
</reference>
<evidence type="ECO:0000313" key="5">
    <source>
        <dbReference type="EMBL" id="KRM24203.1"/>
    </source>
</evidence>
<dbReference type="SMART" id="SM00345">
    <property type="entry name" value="HTH_GNTR"/>
    <property type="match status" value="1"/>
</dbReference>
<dbReference type="Proteomes" id="UP000050823">
    <property type="component" value="Unassembled WGS sequence"/>
</dbReference>
<dbReference type="CDD" id="cd07377">
    <property type="entry name" value="WHTH_GntR"/>
    <property type="match status" value="1"/>
</dbReference>
<name>A0AA89I6N7_9LACO</name>
<evidence type="ECO:0000256" key="3">
    <source>
        <dbReference type="ARBA" id="ARBA00023163"/>
    </source>
</evidence>
<dbReference type="FunFam" id="1.10.10.10:FF:000079">
    <property type="entry name" value="GntR family transcriptional regulator"/>
    <property type="match status" value="1"/>
</dbReference>
<keyword evidence="1" id="KW-0805">Transcription regulation</keyword>
<dbReference type="Gene3D" id="1.10.10.10">
    <property type="entry name" value="Winged helix-like DNA-binding domain superfamily/Winged helix DNA-binding domain"/>
    <property type="match status" value="1"/>
</dbReference>
<keyword evidence="3" id="KW-0804">Transcription</keyword>
<dbReference type="GO" id="GO:0000976">
    <property type="term" value="F:transcription cis-regulatory region binding"/>
    <property type="evidence" value="ECO:0007669"/>
    <property type="project" value="TreeGrafter"/>
</dbReference>
<dbReference type="PANTHER" id="PTHR30146">
    <property type="entry name" value="LACI-RELATED TRANSCRIPTIONAL REPRESSOR"/>
    <property type="match status" value="1"/>
</dbReference>
<sequence length="359" mass="39880">MATNSNKYLQILSDLKQQIWSQYYQAGQQLPSENELAQTYQVSRITSKRALQELTDSGLVERIQGRGTFVRKTLTVRPRTNQILLVIPFAAETGLGDYITGIKEVLTRHQQSLVVVENKDVTVANFTQLAQQYDGILFYPQDFANELPIINQALLLHLPFVLIDKTAINFPLPAVIADNAQGGYLATNTLIEHGHQKIAFLSQSPLTTALNSSAAQRYFGYLRALSERGLKFTTDSLTATEIVAQDFTNLVPFLTTNQVSAVVCENDVLALRLLPFLAEQNITVPEQLSVIGFDNIHQTVTSSPQLTTIQQNFHEIGHQAATLLQARIDNPYAPQAPQLTVPVKLMQRASVTQPSLTKH</sequence>
<dbReference type="Pfam" id="PF13377">
    <property type="entry name" value="Peripla_BP_3"/>
    <property type="match status" value="1"/>
</dbReference>
<dbReference type="Pfam" id="PF00392">
    <property type="entry name" value="GntR"/>
    <property type="match status" value="1"/>
</dbReference>
<dbReference type="InterPro" id="IPR036390">
    <property type="entry name" value="WH_DNA-bd_sf"/>
</dbReference>
<dbReference type="AlphaFoldDB" id="A0AA89I6N7"/>
<dbReference type="PROSITE" id="PS50949">
    <property type="entry name" value="HTH_GNTR"/>
    <property type="match status" value="1"/>
</dbReference>
<protein>
    <submittedName>
        <fullName evidence="5">Transcription regulator</fullName>
    </submittedName>
</protein>
<comment type="caution">
    <text evidence="5">The sequence shown here is derived from an EMBL/GenBank/DDBJ whole genome shotgun (WGS) entry which is preliminary data.</text>
</comment>
<feature type="domain" description="HTH gntR-type" evidence="4">
    <location>
        <begin position="5"/>
        <end position="73"/>
    </location>
</feature>
<evidence type="ECO:0000256" key="1">
    <source>
        <dbReference type="ARBA" id="ARBA00023015"/>
    </source>
</evidence>
<dbReference type="Gene3D" id="3.40.50.2300">
    <property type="match status" value="2"/>
</dbReference>
<dbReference type="PANTHER" id="PTHR30146:SF109">
    <property type="entry name" value="HTH-TYPE TRANSCRIPTIONAL REGULATOR GALS"/>
    <property type="match status" value="1"/>
</dbReference>